<dbReference type="SUPFAM" id="SSF55961">
    <property type="entry name" value="Bet v1-like"/>
    <property type="match status" value="1"/>
</dbReference>
<dbReference type="Gene3D" id="3.30.530.20">
    <property type="match status" value="1"/>
</dbReference>
<organism evidence="1 2">
    <name type="scientific">Marinobacter halodurans</name>
    <dbReference type="NCBI Taxonomy" id="2528979"/>
    <lineage>
        <taxon>Bacteria</taxon>
        <taxon>Pseudomonadati</taxon>
        <taxon>Pseudomonadota</taxon>
        <taxon>Gammaproteobacteria</taxon>
        <taxon>Pseudomonadales</taxon>
        <taxon>Marinobacteraceae</taxon>
        <taxon>Marinobacter</taxon>
    </lineage>
</organism>
<accession>A0ABY1ZQ72</accession>
<comment type="caution">
    <text evidence="1">The sequence shown here is derived from an EMBL/GenBank/DDBJ whole genome shotgun (WGS) entry which is preliminary data.</text>
</comment>
<proteinExistence type="predicted"/>
<evidence type="ECO:0000313" key="1">
    <source>
        <dbReference type="EMBL" id="TBW57930.1"/>
    </source>
</evidence>
<dbReference type="InterPro" id="IPR023393">
    <property type="entry name" value="START-like_dom_sf"/>
</dbReference>
<gene>
    <name evidence="1" type="ORF">EZI54_05610</name>
</gene>
<reference evidence="1 2" key="1">
    <citation type="submission" date="2019-02" db="EMBL/GenBank/DDBJ databases">
        <title>Marinobacter halodurans sp. nov., a marine bacterium isolated from sea tidal flat.</title>
        <authorList>
            <person name="Yoo Y."/>
            <person name="Lee D.W."/>
            <person name="Kim B.S."/>
            <person name="Kim J.-J."/>
        </authorList>
    </citation>
    <scope>NUCLEOTIDE SEQUENCE [LARGE SCALE GENOMIC DNA]</scope>
    <source>
        <strain evidence="1 2">YJ-S3-2</strain>
    </source>
</reference>
<dbReference type="RefSeq" id="WP_131479909.1">
    <property type="nucleotide sequence ID" value="NZ_SJDL01000006.1"/>
</dbReference>
<dbReference type="Pfam" id="PF10604">
    <property type="entry name" value="Polyketide_cyc2"/>
    <property type="match status" value="1"/>
</dbReference>
<keyword evidence="2" id="KW-1185">Reference proteome</keyword>
<dbReference type="Proteomes" id="UP000313645">
    <property type="component" value="Unassembled WGS sequence"/>
</dbReference>
<protein>
    <submittedName>
        <fullName evidence="1">SRPBCC family protein</fullName>
    </submittedName>
</protein>
<dbReference type="CDD" id="cd07821">
    <property type="entry name" value="PYR_PYL_RCAR_like"/>
    <property type="match status" value="1"/>
</dbReference>
<evidence type="ECO:0000313" key="2">
    <source>
        <dbReference type="Proteomes" id="UP000313645"/>
    </source>
</evidence>
<sequence>MASYTIEIQEQYDLPKDRVFALFSDHNRLGGVLGAPIKRIKDSNQADPNGVGSVRRIGIGPLGLEETVIAFEQDALIEYTVTSASPIRNHLGRIRFNDVAGKTVVNYTIRFDDFIPFSGKVISAGLEQAIRRGMKKVPKLA</sequence>
<dbReference type="EMBL" id="SJDL01000006">
    <property type="protein sequence ID" value="TBW57930.1"/>
    <property type="molecule type" value="Genomic_DNA"/>
</dbReference>
<name>A0ABY1ZQ72_9GAMM</name>
<dbReference type="InterPro" id="IPR019587">
    <property type="entry name" value="Polyketide_cyclase/dehydratase"/>
</dbReference>